<dbReference type="CDD" id="cd00403">
    <property type="entry name" value="Ribosomal_L1"/>
    <property type="match status" value="1"/>
</dbReference>
<accession>A0AAN7P3N8</accession>
<dbReference type="InterPro" id="IPR016095">
    <property type="entry name" value="Ribosomal_uL1_3-a/b-sand"/>
</dbReference>
<dbReference type="InterPro" id="IPR028364">
    <property type="entry name" value="Ribosomal_uL1/biogenesis"/>
</dbReference>
<feature type="compositionally biased region" description="Acidic residues" evidence="1">
    <location>
        <begin position="382"/>
        <end position="405"/>
    </location>
</feature>
<dbReference type="EMBL" id="JARPUR010000006">
    <property type="protein sequence ID" value="KAK4873591.1"/>
    <property type="molecule type" value="Genomic_DNA"/>
</dbReference>
<proteinExistence type="predicted"/>
<feature type="compositionally biased region" description="Acidic residues" evidence="1">
    <location>
        <begin position="413"/>
        <end position="424"/>
    </location>
</feature>
<dbReference type="Gene3D" id="3.40.50.790">
    <property type="match status" value="1"/>
</dbReference>
<dbReference type="Pfam" id="PF00687">
    <property type="entry name" value="Ribosomal_L1"/>
    <property type="match status" value="1"/>
</dbReference>
<evidence type="ECO:0000313" key="2">
    <source>
        <dbReference type="EMBL" id="KAK4873591.1"/>
    </source>
</evidence>
<feature type="compositionally biased region" description="Basic residues" evidence="1">
    <location>
        <begin position="54"/>
        <end position="64"/>
    </location>
</feature>
<protein>
    <recommendedName>
        <fullName evidence="4">Ribosomal protein L1</fullName>
    </recommendedName>
</protein>
<gene>
    <name evidence="2" type="ORF">RN001_012951</name>
</gene>
<dbReference type="AlphaFoldDB" id="A0AAN7P3N8"/>
<evidence type="ECO:0008006" key="4">
    <source>
        <dbReference type="Google" id="ProtNLM"/>
    </source>
</evidence>
<evidence type="ECO:0000256" key="1">
    <source>
        <dbReference type="SAM" id="MobiDB-lite"/>
    </source>
</evidence>
<dbReference type="InterPro" id="IPR023674">
    <property type="entry name" value="Ribosomal_uL1-like"/>
</dbReference>
<feature type="compositionally biased region" description="Basic residues" evidence="1">
    <location>
        <begin position="450"/>
        <end position="468"/>
    </location>
</feature>
<name>A0AAN7P3N8_9COLE</name>
<feature type="compositionally biased region" description="Basic and acidic residues" evidence="1">
    <location>
        <begin position="425"/>
        <end position="449"/>
    </location>
</feature>
<keyword evidence="3" id="KW-1185">Reference proteome</keyword>
<dbReference type="SUPFAM" id="SSF56808">
    <property type="entry name" value="Ribosomal protein L1"/>
    <property type="match status" value="1"/>
</dbReference>
<evidence type="ECO:0000313" key="3">
    <source>
        <dbReference type="Proteomes" id="UP001353858"/>
    </source>
</evidence>
<feature type="region of interest" description="Disordered" evidence="1">
    <location>
        <begin position="376"/>
        <end position="468"/>
    </location>
</feature>
<feature type="region of interest" description="Disordered" evidence="1">
    <location>
        <begin position="48"/>
        <end position="72"/>
    </location>
</feature>
<dbReference type="Gene3D" id="3.30.190.20">
    <property type="match status" value="1"/>
</dbReference>
<comment type="caution">
    <text evidence="2">The sequence shown here is derived from an EMBL/GenBank/DDBJ whole genome shotgun (WGS) entry which is preliminary data.</text>
</comment>
<reference evidence="3" key="1">
    <citation type="submission" date="2023-01" db="EMBL/GenBank/DDBJ databases">
        <title>Key to firefly adult light organ development and bioluminescence: homeobox transcription factors regulate luciferase expression and transportation to peroxisome.</title>
        <authorList>
            <person name="Fu X."/>
        </authorList>
    </citation>
    <scope>NUCLEOTIDE SEQUENCE [LARGE SCALE GENOMIC DNA]</scope>
</reference>
<dbReference type="Proteomes" id="UP001353858">
    <property type="component" value="Unassembled WGS sequence"/>
</dbReference>
<organism evidence="2 3">
    <name type="scientific">Aquatica leii</name>
    <dbReference type="NCBI Taxonomy" id="1421715"/>
    <lineage>
        <taxon>Eukaryota</taxon>
        <taxon>Metazoa</taxon>
        <taxon>Ecdysozoa</taxon>
        <taxon>Arthropoda</taxon>
        <taxon>Hexapoda</taxon>
        <taxon>Insecta</taxon>
        <taxon>Pterygota</taxon>
        <taxon>Neoptera</taxon>
        <taxon>Endopterygota</taxon>
        <taxon>Coleoptera</taxon>
        <taxon>Polyphaga</taxon>
        <taxon>Elateriformia</taxon>
        <taxon>Elateroidea</taxon>
        <taxon>Lampyridae</taxon>
        <taxon>Luciolinae</taxon>
        <taxon>Aquatica</taxon>
    </lineage>
</organism>
<sequence>MAKTQVIRKKLKSNIKGKILKKKIVKPTVDTKNKLKELTVAELKQKLKFEKPRQQQKPKLRPKNKLAEEDKPKKNYVLLPKQKVDDKQVQQGVAAFYELLEKSPKKPELFDEDQPIFLQVSPVKVPETPIRHIRFHLKHTLVTASSEICLIVKDKGKRRDYESTIEHYENILSEKGITNIKTIMPFYQFKHEYGSQFELKRKLLNLYDHFLVDSPVNGYVTSLLGSRFYESRKMPSTVKMNAKNLKGHFEHALAKTIMKVHSKGDSYAVQIGHTGMSQKEIVENVIQIVEEMDNLFPGGFDNVRSLGIKSNDSILIPIYLTLKNNNTVELPVCKPVLPKRYITVKDSLSTYLNADVTVTPEGDVILKKHRIDNIDVSPELSMNDDDDEDSVEDDDEQVDDNEEAESDQKEADESNDEESEQDNDDLAKEEEMYLNHYEHEQEEKDEKTVKNKRRSKQTKPTKKVKINK</sequence>